<feature type="transmembrane region" description="Helical" evidence="2">
    <location>
        <begin position="60"/>
        <end position="80"/>
    </location>
</feature>
<comment type="caution">
    <text evidence="3">The sequence shown here is derived from an EMBL/GenBank/DDBJ whole genome shotgun (WGS) entry which is preliminary data.</text>
</comment>
<keyword evidence="2" id="KW-0472">Membrane</keyword>
<sequence length="213" mass="22878">MAAPAAGAPRRPERAPLGVCVRPALGTPVVMGARRALRIGLTALIALIAFIALIPMITFIALISLVLLVPLVLRILRVLLIAPPASFRRRAGPLTPTTRAPVGHRASQRYPWSTEKSGHVAISSTLAQRRASGIPRRGPSTPVRHRAYTPPAPSSTGLAASPITRTSCLKHMACPRFSASKLRVGRLPILTVKYPFSQRRCEFPTGSCPTRHS</sequence>
<keyword evidence="2" id="KW-0812">Transmembrane</keyword>
<protein>
    <submittedName>
        <fullName evidence="3">Uncharacterized protein</fullName>
    </submittedName>
</protein>
<keyword evidence="2" id="KW-1133">Transmembrane helix</keyword>
<evidence type="ECO:0000313" key="3">
    <source>
        <dbReference type="EMBL" id="NIY67026.1"/>
    </source>
</evidence>
<dbReference type="AlphaFoldDB" id="A0A7X6AZ34"/>
<dbReference type="Proteomes" id="UP000536624">
    <property type="component" value="Unassembled WGS sequence"/>
</dbReference>
<gene>
    <name evidence="3" type="ORF">SMALB_5064</name>
</gene>
<name>A0A7X6AZ34_STRMQ</name>
<dbReference type="EMBL" id="JAALLH010000001">
    <property type="protein sequence ID" value="NIY67026.1"/>
    <property type="molecule type" value="Genomic_DNA"/>
</dbReference>
<proteinExistence type="predicted"/>
<reference evidence="3 4" key="1">
    <citation type="submission" date="2020-02" db="EMBL/GenBank/DDBJ databases">
        <title>Streptomyces malaysiensis DSM14702 (JHCC583434, PFL_A843) Genome sequencing and assembly.</title>
        <authorList>
            <person name="Samborskyy M."/>
        </authorList>
    </citation>
    <scope>NUCLEOTIDE SEQUENCE [LARGE SCALE GENOMIC DNA]</scope>
    <source>
        <strain evidence="3 4">DSM 14702</strain>
    </source>
</reference>
<accession>A0A7X6AZ34</accession>
<evidence type="ECO:0000256" key="1">
    <source>
        <dbReference type="SAM" id="MobiDB-lite"/>
    </source>
</evidence>
<feature type="transmembrane region" description="Helical" evidence="2">
    <location>
        <begin position="36"/>
        <end position="54"/>
    </location>
</feature>
<organism evidence="3 4">
    <name type="scientific">Streptomyces malaysiensis</name>
    <dbReference type="NCBI Taxonomy" id="92644"/>
    <lineage>
        <taxon>Bacteria</taxon>
        <taxon>Bacillati</taxon>
        <taxon>Actinomycetota</taxon>
        <taxon>Actinomycetes</taxon>
        <taxon>Kitasatosporales</taxon>
        <taxon>Streptomycetaceae</taxon>
        <taxon>Streptomyces</taxon>
        <taxon>Streptomyces violaceusniger group</taxon>
    </lineage>
</organism>
<evidence type="ECO:0000313" key="4">
    <source>
        <dbReference type="Proteomes" id="UP000536624"/>
    </source>
</evidence>
<evidence type="ECO:0000256" key="2">
    <source>
        <dbReference type="SAM" id="Phobius"/>
    </source>
</evidence>
<feature type="region of interest" description="Disordered" evidence="1">
    <location>
        <begin position="131"/>
        <end position="159"/>
    </location>
</feature>